<dbReference type="RefSeq" id="WP_113036115.1">
    <property type="nucleotide sequence ID" value="NZ_QMFB01000041.1"/>
</dbReference>
<reference evidence="5 6" key="1">
    <citation type="journal article" date="2009" name="Int. J. Syst. Evol. Microbiol.">
        <title>Paenibacillus contaminans sp. nov., isolated from a contaminated laboratory plate.</title>
        <authorList>
            <person name="Chou J.H."/>
            <person name="Lee J.H."/>
            <person name="Lin M.C."/>
            <person name="Chang P.S."/>
            <person name="Arun A.B."/>
            <person name="Young C.C."/>
            <person name="Chen W.M."/>
        </authorList>
    </citation>
    <scope>NUCLEOTIDE SEQUENCE [LARGE SCALE GENOMIC DNA]</scope>
    <source>
        <strain evidence="5 6">CKOBP-6</strain>
    </source>
</reference>
<dbReference type="SUPFAM" id="SSF52540">
    <property type="entry name" value="P-loop containing nucleoside triphosphate hydrolases"/>
    <property type="match status" value="1"/>
</dbReference>
<dbReference type="AlphaFoldDB" id="A0A329M1J8"/>
<dbReference type="Gene3D" id="3.40.50.300">
    <property type="entry name" value="P-loop containing nucleotide triphosphate hydrolases"/>
    <property type="match status" value="1"/>
</dbReference>
<evidence type="ECO:0000256" key="2">
    <source>
        <dbReference type="ARBA" id="ARBA00022741"/>
    </source>
</evidence>
<keyword evidence="6" id="KW-1185">Reference proteome</keyword>
<dbReference type="InterPro" id="IPR003439">
    <property type="entry name" value="ABC_transporter-like_ATP-bd"/>
</dbReference>
<evidence type="ECO:0000259" key="4">
    <source>
        <dbReference type="PROSITE" id="PS50893"/>
    </source>
</evidence>
<keyword evidence="1" id="KW-0813">Transport</keyword>
<dbReference type="InterPro" id="IPR051782">
    <property type="entry name" value="ABC_Transporter_VariousFunc"/>
</dbReference>
<dbReference type="SMART" id="SM00382">
    <property type="entry name" value="AAA"/>
    <property type="match status" value="1"/>
</dbReference>
<dbReference type="InterPro" id="IPR027417">
    <property type="entry name" value="P-loop_NTPase"/>
</dbReference>
<gene>
    <name evidence="5" type="ORF">DQG23_37245</name>
</gene>
<dbReference type="GO" id="GO:0016887">
    <property type="term" value="F:ATP hydrolysis activity"/>
    <property type="evidence" value="ECO:0007669"/>
    <property type="project" value="InterPro"/>
</dbReference>
<comment type="caution">
    <text evidence="5">The sequence shown here is derived from an EMBL/GenBank/DDBJ whole genome shotgun (WGS) entry which is preliminary data.</text>
</comment>
<evidence type="ECO:0000313" key="6">
    <source>
        <dbReference type="Proteomes" id="UP000250369"/>
    </source>
</evidence>
<accession>A0A329M1J8</accession>
<dbReference type="Proteomes" id="UP000250369">
    <property type="component" value="Unassembled WGS sequence"/>
</dbReference>
<sequence length="233" mass="26072">MIQVEQAYKWFGKKQALNGVSFALEEGQIVGLLGTNGAGKSTLLKAIAGLLPLDRGTVTIDGALPSIATREMLAYLPEADAWYPWMKVGDAMRYMKDMYGDWNDKKSRLLLEFFGLKENAAIAKASKGTRAKVKLLLALSRHAKYVLLDEPFSGIDPLARQQIMEAILDDFMEEGQTIFMSTHEVMEVERLLDHVLFMHEGRLLLQGNAETLRLERGKSLTAIMKEVYPVAHV</sequence>
<dbReference type="PROSITE" id="PS50893">
    <property type="entry name" value="ABC_TRANSPORTER_2"/>
    <property type="match status" value="1"/>
</dbReference>
<evidence type="ECO:0000313" key="5">
    <source>
        <dbReference type="EMBL" id="RAV10797.1"/>
    </source>
</evidence>
<dbReference type="InterPro" id="IPR003593">
    <property type="entry name" value="AAA+_ATPase"/>
</dbReference>
<dbReference type="OrthoDB" id="9804819at2"/>
<feature type="domain" description="ABC transporter" evidence="4">
    <location>
        <begin position="2"/>
        <end position="225"/>
    </location>
</feature>
<dbReference type="PANTHER" id="PTHR42939:SF1">
    <property type="entry name" value="ABC TRANSPORTER ATP-BINDING PROTEIN ALBC-RELATED"/>
    <property type="match status" value="1"/>
</dbReference>
<dbReference type="Pfam" id="PF00005">
    <property type="entry name" value="ABC_tran"/>
    <property type="match status" value="1"/>
</dbReference>
<evidence type="ECO:0000256" key="3">
    <source>
        <dbReference type="ARBA" id="ARBA00022840"/>
    </source>
</evidence>
<proteinExistence type="predicted"/>
<evidence type="ECO:0000256" key="1">
    <source>
        <dbReference type="ARBA" id="ARBA00022448"/>
    </source>
</evidence>
<protein>
    <submittedName>
        <fullName evidence="5">ABC transporter ATP-binding protein</fullName>
    </submittedName>
</protein>
<dbReference type="EMBL" id="QMFB01000041">
    <property type="protein sequence ID" value="RAV10797.1"/>
    <property type="molecule type" value="Genomic_DNA"/>
</dbReference>
<dbReference type="PANTHER" id="PTHR42939">
    <property type="entry name" value="ABC TRANSPORTER ATP-BINDING PROTEIN ALBC-RELATED"/>
    <property type="match status" value="1"/>
</dbReference>
<name>A0A329M1J8_9BACL</name>
<keyword evidence="3 5" id="KW-0067">ATP-binding</keyword>
<dbReference type="GO" id="GO:0005524">
    <property type="term" value="F:ATP binding"/>
    <property type="evidence" value="ECO:0007669"/>
    <property type="project" value="UniProtKB-KW"/>
</dbReference>
<dbReference type="CDD" id="cd03230">
    <property type="entry name" value="ABC_DR_subfamily_A"/>
    <property type="match status" value="1"/>
</dbReference>
<keyword evidence="2" id="KW-0547">Nucleotide-binding</keyword>
<organism evidence="5 6">
    <name type="scientific">Paenibacillus contaminans</name>
    <dbReference type="NCBI Taxonomy" id="450362"/>
    <lineage>
        <taxon>Bacteria</taxon>
        <taxon>Bacillati</taxon>
        <taxon>Bacillota</taxon>
        <taxon>Bacilli</taxon>
        <taxon>Bacillales</taxon>
        <taxon>Paenibacillaceae</taxon>
        <taxon>Paenibacillus</taxon>
    </lineage>
</organism>